<feature type="transmembrane region" description="Helical" evidence="1">
    <location>
        <begin position="67"/>
        <end position="86"/>
    </location>
</feature>
<reference evidence="3 4" key="1">
    <citation type="submission" date="2020-07" db="EMBL/GenBank/DDBJ databases">
        <title>Chryseobacterium sp.cx-624.</title>
        <authorList>
            <person name="Yang C."/>
        </authorList>
    </citation>
    <scope>NUCLEOTIDE SEQUENCE [LARGE SCALE GENOMIC DNA]</scope>
    <source>
        <strain evidence="3">Cx-624</strain>
        <strain evidence="4">cx-624</strain>
    </source>
</reference>
<feature type="transmembrane region" description="Helical" evidence="1">
    <location>
        <begin position="208"/>
        <end position="227"/>
    </location>
</feature>
<dbReference type="PANTHER" id="PTHR37314:SF4">
    <property type="entry name" value="UPF0700 TRANSMEMBRANE PROTEIN YOAK"/>
    <property type="match status" value="1"/>
</dbReference>
<protein>
    <submittedName>
        <fullName evidence="3">DUF1275 domain-containing protein</fullName>
    </submittedName>
</protein>
<evidence type="ECO:0000313" key="4">
    <source>
        <dbReference type="Proteomes" id="UP000515349"/>
    </source>
</evidence>
<dbReference type="KEGG" id="cbau:H1R16_00685"/>
<reference evidence="2" key="3">
    <citation type="submission" date="2020-07" db="EMBL/GenBank/DDBJ databases">
        <authorList>
            <person name="Yang C."/>
        </authorList>
    </citation>
    <scope>NUCLEOTIDE SEQUENCE</scope>
    <source>
        <strain evidence="2">Cx-624</strain>
    </source>
</reference>
<dbReference type="PANTHER" id="PTHR37314">
    <property type="entry name" value="SLR0142 PROTEIN"/>
    <property type="match status" value="1"/>
</dbReference>
<feature type="transmembrane region" description="Helical" evidence="1">
    <location>
        <begin position="93"/>
        <end position="117"/>
    </location>
</feature>
<organism evidence="3 4">
    <name type="scientific">Marnyiella aurantia</name>
    <dbReference type="NCBI Taxonomy" id="2758037"/>
    <lineage>
        <taxon>Bacteria</taxon>
        <taxon>Pseudomonadati</taxon>
        <taxon>Bacteroidota</taxon>
        <taxon>Flavobacteriia</taxon>
        <taxon>Flavobacteriales</taxon>
        <taxon>Weeksellaceae</taxon>
        <taxon>Marnyiella</taxon>
    </lineage>
</organism>
<feature type="transmembrane region" description="Helical" evidence="1">
    <location>
        <begin position="15"/>
        <end position="36"/>
    </location>
</feature>
<feature type="transmembrane region" description="Helical" evidence="1">
    <location>
        <begin position="182"/>
        <end position="202"/>
    </location>
</feature>
<evidence type="ECO:0000313" key="3">
    <source>
        <dbReference type="EMBL" id="QMS98563.1"/>
    </source>
</evidence>
<keyword evidence="5" id="KW-1185">Reference proteome</keyword>
<dbReference type="Pfam" id="PF06912">
    <property type="entry name" value="DUF1275"/>
    <property type="match status" value="1"/>
</dbReference>
<accession>A0A7D7QF82</accession>
<dbReference type="RefSeq" id="WP_181886149.1">
    <property type="nucleotide sequence ID" value="NZ_CP059472.1"/>
</dbReference>
<dbReference type="Proteomes" id="UP000515349">
    <property type="component" value="Chromosome"/>
</dbReference>
<name>A0A7D7QF82_9FLAO</name>
<evidence type="ECO:0000256" key="1">
    <source>
        <dbReference type="SAM" id="Phobius"/>
    </source>
</evidence>
<keyword evidence="1" id="KW-1133">Transmembrane helix</keyword>
<evidence type="ECO:0000313" key="2">
    <source>
        <dbReference type="EMBL" id="MBA5246046.1"/>
    </source>
</evidence>
<sequence>MFIHRGKARTEKHNLAIASLLGFVAGLVNVVGFLSVKKLTTNVTGHFAFFVDEAFQQKIVQAFHTGLYIFFFFAGAFFASLLVEFYTRRRENLIYIIPALTEAFILGAIALSGTLLIQQNPDIIAFALLFAMGLQNALVTRISNAVVRTTHLTGLFTDMGIEFAQLFFYKGKSRRQKLLKSIRLRLTIIWMFFAGGVTGGLLYSSWGFRALLLGSFLLLGGLLFDFIKIRLVLMRPKI</sequence>
<keyword evidence="1" id="KW-0812">Transmembrane</keyword>
<proteinExistence type="predicted"/>
<dbReference type="EMBL" id="CP059472">
    <property type="protein sequence ID" value="QMS98563.1"/>
    <property type="molecule type" value="Genomic_DNA"/>
</dbReference>
<gene>
    <name evidence="3" type="ORF">H1R16_00685</name>
    <name evidence="2" type="ORF">H2507_02585</name>
</gene>
<feature type="transmembrane region" description="Helical" evidence="1">
    <location>
        <begin position="123"/>
        <end position="139"/>
    </location>
</feature>
<dbReference type="EMBL" id="JACEUX010000001">
    <property type="protein sequence ID" value="MBA5246046.1"/>
    <property type="molecule type" value="Genomic_DNA"/>
</dbReference>
<keyword evidence="1" id="KW-0472">Membrane</keyword>
<evidence type="ECO:0000313" key="5">
    <source>
        <dbReference type="Proteomes" id="UP000539710"/>
    </source>
</evidence>
<dbReference type="InterPro" id="IPR010699">
    <property type="entry name" value="DUF1275"/>
</dbReference>
<dbReference type="AlphaFoldDB" id="A0A7D7QF82"/>
<dbReference type="Proteomes" id="UP000539710">
    <property type="component" value="Unassembled WGS sequence"/>
</dbReference>
<reference evidence="5" key="2">
    <citation type="submission" date="2020-07" db="EMBL/GenBank/DDBJ databases">
        <title>Flavobacterium sp. xlx-214.</title>
        <authorList>
            <person name="Yang C."/>
        </authorList>
    </citation>
    <scope>NUCLEOTIDE SEQUENCE [LARGE SCALE GENOMIC DNA]</scope>
    <source>
        <strain evidence="5">CX-624</strain>
    </source>
</reference>